<keyword evidence="1" id="KW-1185">Reference proteome</keyword>
<dbReference type="WBParaSite" id="SPAL_0001370550.1">
    <property type="protein sequence ID" value="SPAL_0001370550.1"/>
    <property type="gene ID" value="SPAL_0001370550"/>
</dbReference>
<evidence type="ECO:0000313" key="1">
    <source>
        <dbReference type="Proteomes" id="UP000046392"/>
    </source>
</evidence>
<evidence type="ECO:0000313" key="2">
    <source>
        <dbReference type="WBParaSite" id="SPAL_0001370550.1"/>
    </source>
</evidence>
<name>A0A0N5C6Z1_STREA</name>
<organism evidence="1 2">
    <name type="scientific">Strongyloides papillosus</name>
    <name type="common">Intestinal threadworm</name>
    <dbReference type="NCBI Taxonomy" id="174720"/>
    <lineage>
        <taxon>Eukaryota</taxon>
        <taxon>Metazoa</taxon>
        <taxon>Ecdysozoa</taxon>
        <taxon>Nematoda</taxon>
        <taxon>Chromadorea</taxon>
        <taxon>Rhabditida</taxon>
        <taxon>Tylenchina</taxon>
        <taxon>Panagrolaimomorpha</taxon>
        <taxon>Strongyloidoidea</taxon>
        <taxon>Strongyloididae</taxon>
        <taxon>Strongyloides</taxon>
    </lineage>
</organism>
<proteinExistence type="predicted"/>
<sequence>LKSYARNPKQVHQKLWEKLDFIRIGMRTLKPDVLHYTKDLAVSKVAAILKPLNIMDMTIAELGKALCSKLLD</sequence>
<dbReference type="Proteomes" id="UP000046392">
    <property type="component" value="Unplaced"/>
</dbReference>
<dbReference type="AlphaFoldDB" id="A0A0N5C6Z1"/>
<accession>A0A0N5C6Z1</accession>
<protein>
    <submittedName>
        <fullName evidence="2">Reverse transcriptase domain-containing protein</fullName>
    </submittedName>
</protein>
<reference evidence="2" key="1">
    <citation type="submission" date="2017-02" db="UniProtKB">
        <authorList>
            <consortium name="WormBaseParasite"/>
        </authorList>
    </citation>
    <scope>IDENTIFICATION</scope>
</reference>